<name>X1UAR2_9ZZZZ</name>
<dbReference type="AlphaFoldDB" id="X1UAR2"/>
<dbReference type="EMBL" id="BARW01028611">
    <property type="protein sequence ID" value="GAJ14613.1"/>
    <property type="molecule type" value="Genomic_DNA"/>
</dbReference>
<gene>
    <name evidence="2" type="ORF">S12H4_46159</name>
</gene>
<accession>X1UAR2</accession>
<sequence length="55" mass="6598">YGKDEFVQAVKDAVQKLIPEMQDRYQKEQKERRQKEKRQEDLDSLAKQLETMISA</sequence>
<reference evidence="2" key="1">
    <citation type="journal article" date="2014" name="Front. Microbiol.">
        <title>High frequency of phylogenetically diverse reductive dehalogenase-homologous genes in deep subseafloor sedimentary metagenomes.</title>
        <authorList>
            <person name="Kawai M."/>
            <person name="Futagami T."/>
            <person name="Toyoda A."/>
            <person name="Takaki Y."/>
            <person name="Nishi S."/>
            <person name="Hori S."/>
            <person name="Arai W."/>
            <person name="Tsubouchi T."/>
            <person name="Morono Y."/>
            <person name="Uchiyama I."/>
            <person name="Ito T."/>
            <person name="Fujiyama A."/>
            <person name="Inagaki F."/>
            <person name="Takami H."/>
        </authorList>
    </citation>
    <scope>NUCLEOTIDE SEQUENCE</scope>
    <source>
        <strain evidence="2">Expedition CK06-06</strain>
    </source>
</reference>
<organism evidence="2">
    <name type="scientific">marine sediment metagenome</name>
    <dbReference type="NCBI Taxonomy" id="412755"/>
    <lineage>
        <taxon>unclassified sequences</taxon>
        <taxon>metagenomes</taxon>
        <taxon>ecological metagenomes</taxon>
    </lineage>
</organism>
<evidence type="ECO:0000313" key="2">
    <source>
        <dbReference type="EMBL" id="GAJ14613.1"/>
    </source>
</evidence>
<protein>
    <submittedName>
        <fullName evidence="2">Uncharacterized protein</fullName>
    </submittedName>
</protein>
<feature type="compositionally biased region" description="Basic and acidic residues" evidence="1">
    <location>
        <begin position="21"/>
        <end position="41"/>
    </location>
</feature>
<evidence type="ECO:0000256" key="1">
    <source>
        <dbReference type="SAM" id="MobiDB-lite"/>
    </source>
</evidence>
<feature type="non-terminal residue" evidence="2">
    <location>
        <position position="1"/>
    </location>
</feature>
<comment type="caution">
    <text evidence="2">The sequence shown here is derived from an EMBL/GenBank/DDBJ whole genome shotgun (WGS) entry which is preliminary data.</text>
</comment>
<proteinExistence type="predicted"/>
<feature type="region of interest" description="Disordered" evidence="1">
    <location>
        <begin position="21"/>
        <end position="43"/>
    </location>
</feature>